<keyword evidence="1" id="KW-0808">Transferase</keyword>
<dbReference type="EMBL" id="FPBO01000062">
    <property type="protein sequence ID" value="SFV17302.1"/>
    <property type="molecule type" value="Genomic_DNA"/>
</dbReference>
<dbReference type="Pfam" id="PF13469">
    <property type="entry name" value="Sulfotransfer_3"/>
    <property type="match status" value="1"/>
</dbReference>
<accession>A0A1I7M5S0</accession>
<dbReference type="Gene3D" id="3.40.50.300">
    <property type="entry name" value="P-loop containing nucleotide triphosphate hydrolases"/>
    <property type="match status" value="1"/>
</dbReference>
<dbReference type="InterPro" id="IPR027417">
    <property type="entry name" value="P-loop_NTPase"/>
</dbReference>
<dbReference type="Proteomes" id="UP000199391">
    <property type="component" value="Unassembled WGS sequence"/>
</dbReference>
<dbReference type="RefSeq" id="WP_093561333.1">
    <property type="nucleotide sequence ID" value="NZ_FPBO01000062.1"/>
</dbReference>
<dbReference type="InterPro" id="IPR052736">
    <property type="entry name" value="Stf3_sulfotransferase"/>
</dbReference>
<gene>
    <name evidence="1" type="ORF">SAMN05216552_106216</name>
</gene>
<evidence type="ECO:0000313" key="1">
    <source>
        <dbReference type="EMBL" id="SFV17302.1"/>
    </source>
</evidence>
<dbReference type="OrthoDB" id="9815894at2"/>
<dbReference type="AlphaFoldDB" id="A0A1I7M5S0"/>
<dbReference type="GO" id="GO:0016740">
    <property type="term" value="F:transferase activity"/>
    <property type="evidence" value="ECO:0007669"/>
    <property type="project" value="UniProtKB-KW"/>
</dbReference>
<organism evidence="1 2">
    <name type="scientific">Pseudoduganella namucuonensis</name>
    <dbReference type="NCBI Taxonomy" id="1035707"/>
    <lineage>
        <taxon>Bacteria</taxon>
        <taxon>Pseudomonadati</taxon>
        <taxon>Pseudomonadota</taxon>
        <taxon>Betaproteobacteria</taxon>
        <taxon>Burkholderiales</taxon>
        <taxon>Oxalobacteraceae</taxon>
        <taxon>Telluria group</taxon>
        <taxon>Pseudoduganella</taxon>
    </lineage>
</organism>
<dbReference type="PANTHER" id="PTHR36451">
    <property type="entry name" value="PAPS-DEPENDENT SULFOTRANSFERASE STF3"/>
    <property type="match status" value="1"/>
</dbReference>
<dbReference type="STRING" id="1035707.SAMN05216552_106216"/>
<keyword evidence="2" id="KW-1185">Reference proteome</keyword>
<evidence type="ECO:0000313" key="2">
    <source>
        <dbReference type="Proteomes" id="UP000199391"/>
    </source>
</evidence>
<reference evidence="2" key="1">
    <citation type="submission" date="2016-10" db="EMBL/GenBank/DDBJ databases">
        <authorList>
            <person name="Varghese N."/>
            <person name="Submissions S."/>
        </authorList>
    </citation>
    <scope>NUCLEOTIDE SEQUENCE [LARGE SCALE GENOMIC DNA]</scope>
    <source>
        <strain evidence="2">CGMCC 1.11014</strain>
    </source>
</reference>
<proteinExistence type="predicted"/>
<sequence length="397" mass="44823">MDKQSVALESQALLAEASRRSAGLAEFGDPSFRAGLEVLLRSVNEEAQLSDAGRALFAERIVESLCNRLTLEAYCARHPEILNEAIERPVVIVGLPRTGTTMLHRILARDPRFYTANYWEVRFPSPFPGAAPDAPDPRIAAAKTEVGMMIQAMPELLAMHPLDAELPDEEVILMEHSFLSAMDAYANLPGYVAWLGRQDQTPAYAYLKRQLQFLQWQKRQRGEVAQRWILKSPHHVHAMPTLFKVFPDVQVIQTHRDPLQTIPSMGSFAYTIWRVYSDVADPAKAGRLWADKFAAGMRNSMAFRDGMPAARFLDVWYLDAVTKPIEVAESVYPFLGMELGSEVRQRMLDWMELSRRDQRAAHQYSIEKMGLTLAGLERDFAGYRARYILPRQAGAAA</sequence>
<protein>
    <submittedName>
        <fullName evidence="1">Sulfotransferase family protein</fullName>
    </submittedName>
</protein>
<name>A0A1I7M5S0_9BURK</name>
<dbReference type="SUPFAM" id="SSF52540">
    <property type="entry name" value="P-loop containing nucleoside triphosphate hydrolases"/>
    <property type="match status" value="1"/>
</dbReference>
<dbReference type="PANTHER" id="PTHR36451:SF1">
    <property type="entry name" value="OMEGA-HYDROXY-BETA-DIHYDROMENAQUINONE-9 SULFOTRANSFERASE STF3"/>
    <property type="match status" value="1"/>
</dbReference>